<dbReference type="RefSeq" id="WP_209925582.1">
    <property type="nucleotide sequence ID" value="NZ_JBEWCH010000006.1"/>
</dbReference>
<dbReference type="Proteomes" id="UP001548587">
    <property type="component" value="Unassembled WGS sequence"/>
</dbReference>
<name>A0ABV2C7M7_9BURK</name>
<organism evidence="2 3">
    <name type="scientific">Burkholderia sola</name>
    <dbReference type="NCBI Taxonomy" id="2843302"/>
    <lineage>
        <taxon>Bacteria</taxon>
        <taxon>Pseudomonadati</taxon>
        <taxon>Pseudomonadota</taxon>
        <taxon>Betaproteobacteria</taxon>
        <taxon>Burkholderiales</taxon>
        <taxon>Burkholderiaceae</taxon>
        <taxon>Burkholderia</taxon>
        <taxon>Burkholderia cepacia complex</taxon>
    </lineage>
</organism>
<feature type="region of interest" description="Disordered" evidence="1">
    <location>
        <begin position="1"/>
        <end position="21"/>
    </location>
</feature>
<protein>
    <submittedName>
        <fullName evidence="2">Uncharacterized protein</fullName>
    </submittedName>
</protein>
<evidence type="ECO:0000256" key="1">
    <source>
        <dbReference type="SAM" id="MobiDB-lite"/>
    </source>
</evidence>
<accession>A0ABV2C7M7</accession>
<proteinExistence type="predicted"/>
<keyword evidence="3" id="KW-1185">Reference proteome</keyword>
<evidence type="ECO:0000313" key="2">
    <source>
        <dbReference type="EMBL" id="MET1475051.1"/>
    </source>
</evidence>
<dbReference type="EMBL" id="JBEWCH010000006">
    <property type="protein sequence ID" value="MET1475051.1"/>
    <property type="molecule type" value="Genomic_DNA"/>
</dbReference>
<sequence length="66" mass="7522">MEWTTWRTQTTARGGSRPTRGGIIEITTKDVCKSLSNASDNVRFTPLKPHYFPSIFNPGFFIRSPF</sequence>
<gene>
    <name evidence="2" type="ORF">ABXL37_12390</name>
</gene>
<feature type="compositionally biased region" description="Polar residues" evidence="1">
    <location>
        <begin position="1"/>
        <end position="13"/>
    </location>
</feature>
<comment type="caution">
    <text evidence="2">The sequence shown here is derived from an EMBL/GenBank/DDBJ whole genome shotgun (WGS) entry which is preliminary data.</text>
</comment>
<evidence type="ECO:0000313" key="3">
    <source>
        <dbReference type="Proteomes" id="UP001548587"/>
    </source>
</evidence>
<reference evidence="2 3" key="1">
    <citation type="submission" date="2024-06" db="EMBL/GenBank/DDBJ databases">
        <title>Burkholderia sola in Mexico.</title>
        <authorList>
            <person name="Estrada P."/>
        </authorList>
    </citation>
    <scope>NUCLEOTIDE SEQUENCE [LARGE SCALE GENOMIC DNA]</scope>
    <source>
        <strain evidence="2 3">CpTa8-5</strain>
    </source>
</reference>